<protein>
    <submittedName>
        <fullName evidence="3">GDSL-like Lipase/Acylhydrolase family protein</fullName>
    </submittedName>
</protein>
<feature type="domain" description="SGNH hydrolase-type esterase" evidence="2">
    <location>
        <begin position="297"/>
        <end position="458"/>
    </location>
</feature>
<feature type="signal peptide" evidence="1">
    <location>
        <begin position="1"/>
        <end position="18"/>
    </location>
</feature>
<feature type="chain" id="PRO_5046878481" evidence="1">
    <location>
        <begin position="19"/>
        <end position="470"/>
    </location>
</feature>
<dbReference type="RefSeq" id="WP_091607063.1">
    <property type="nucleotide sequence ID" value="NZ_LT629754.1"/>
</dbReference>
<evidence type="ECO:0000313" key="4">
    <source>
        <dbReference type="Proteomes" id="UP000199574"/>
    </source>
</evidence>
<dbReference type="Pfam" id="PF13472">
    <property type="entry name" value="Lipase_GDSL_2"/>
    <property type="match status" value="1"/>
</dbReference>
<dbReference type="InterPro" id="IPR036514">
    <property type="entry name" value="SGNH_hydro_sf"/>
</dbReference>
<dbReference type="Gene3D" id="3.40.50.1110">
    <property type="entry name" value="SGNH hydrolase"/>
    <property type="match status" value="1"/>
</dbReference>
<dbReference type="EMBL" id="LT629754">
    <property type="protein sequence ID" value="SDT16207.1"/>
    <property type="molecule type" value="Genomic_DNA"/>
</dbReference>
<dbReference type="Proteomes" id="UP000199574">
    <property type="component" value="Chromosome I"/>
</dbReference>
<dbReference type="CDD" id="cd00229">
    <property type="entry name" value="SGNH_hydrolase"/>
    <property type="match status" value="1"/>
</dbReference>
<dbReference type="SUPFAM" id="SSF52266">
    <property type="entry name" value="SGNH hydrolase"/>
    <property type="match status" value="1"/>
</dbReference>
<evidence type="ECO:0000259" key="2">
    <source>
        <dbReference type="Pfam" id="PF13472"/>
    </source>
</evidence>
<dbReference type="InterPro" id="IPR013830">
    <property type="entry name" value="SGNH_hydro"/>
</dbReference>
<name>A0ABY0UTG8_9FLAO</name>
<evidence type="ECO:0000313" key="3">
    <source>
        <dbReference type="EMBL" id="SDT16207.1"/>
    </source>
</evidence>
<organism evidence="3 4">
    <name type="scientific">Maribacter dokdonensis</name>
    <dbReference type="NCBI Taxonomy" id="320912"/>
    <lineage>
        <taxon>Bacteria</taxon>
        <taxon>Pseudomonadati</taxon>
        <taxon>Bacteroidota</taxon>
        <taxon>Flavobacteriia</taxon>
        <taxon>Flavobacteriales</taxon>
        <taxon>Flavobacteriaceae</taxon>
        <taxon>Maribacter</taxon>
    </lineage>
</organism>
<keyword evidence="4" id="KW-1185">Reference proteome</keyword>
<proteinExistence type="predicted"/>
<gene>
    <name evidence="3" type="ORF">SAMN05192545_2910</name>
</gene>
<evidence type="ECO:0000256" key="1">
    <source>
        <dbReference type="SAM" id="SignalP"/>
    </source>
</evidence>
<dbReference type="GeneID" id="90592446"/>
<accession>A0ABY0UTG8</accession>
<keyword evidence="1" id="KW-0732">Signal</keyword>
<reference evidence="3 4" key="1">
    <citation type="submission" date="2016-10" db="EMBL/GenBank/DDBJ databases">
        <authorList>
            <person name="Varghese N."/>
            <person name="Submissions S."/>
        </authorList>
    </citation>
    <scope>NUCLEOTIDE SEQUENCE [LARGE SCALE GENOMIC DNA]</scope>
    <source>
        <strain evidence="3 4">MAR_2009_60</strain>
    </source>
</reference>
<sequence>MKKVIFLVAILCSAMAMAQSETTVEIGRVGDVNLVRFVTNKGTDESYARQNIRPEQVNNGRILFVDAESNRPIISNKGFDLSEVTLSATDPLFATIGATFTDYDDFYTTYGVLVLGKTKPSAGGEVNYPNKGNVSFTMSVGTNEAPAAPYDYIVESHLVADGKEADAALTGGAWKYSGDNSEIRFIANQNSLVAGNIGDAQNSIYWESAFKVSGVFAIRFSGGDNQNEYYTLEIDGEDYPITNPDNVNPGRRWLTIDAGAGVHFVKLKGSFNVQWRGYRTEIGAIAEPWEYDKYSLFFGDSFTAGIGADYTINGYYNFVNDSETHRLIASGTGGAGYVNIGSFKALKDRIIEDYNLFLTDNGVPDEVVIAMGVNDVGLTGIEQGANDAFDNLRTVYSGKVYVIGPWNVNAPSTIAAYDIAKQNVIDAVEGRSGFYFIDVAGVSYTKSDSTHPDTEGHKTLGEYLKKYLSL</sequence>